<dbReference type="InterPro" id="IPR001818">
    <property type="entry name" value="Pept_M10_metallopeptidase"/>
</dbReference>
<evidence type="ECO:0000313" key="8">
    <source>
        <dbReference type="Proteomes" id="UP000050317"/>
    </source>
</evidence>
<dbReference type="PATRIC" id="fig|251703.9.peg.234"/>
<dbReference type="CDD" id="cd04327">
    <property type="entry name" value="ZnMc_MMP_like_3"/>
    <property type="match status" value="1"/>
</dbReference>
<dbReference type="InterPro" id="IPR024079">
    <property type="entry name" value="MetalloPept_cat_dom_sf"/>
</dbReference>
<evidence type="ECO:0000256" key="4">
    <source>
        <dbReference type="ARBA" id="ARBA00022833"/>
    </source>
</evidence>
<evidence type="ECO:0000256" key="3">
    <source>
        <dbReference type="ARBA" id="ARBA00022801"/>
    </source>
</evidence>
<dbReference type="EMBL" id="LJRR01000442">
    <property type="protein sequence ID" value="KPZ09152.1"/>
    <property type="molecule type" value="Genomic_DNA"/>
</dbReference>
<reference evidence="7 8" key="1">
    <citation type="submission" date="2015-09" db="EMBL/GenBank/DDBJ databases">
        <title>Genome announcement of multiple Pseudomonas syringae strains.</title>
        <authorList>
            <person name="Thakur S."/>
            <person name="Wang P.W."/>
            <person name="Gong Y."/>
            <person name="Weir B.S."/>
            <person name="Guttman D.S."/>
        </authorList>
    </citation>
    <scope>NUCLEOTIDE SEQUENCE [LARGE SCALE GENOMIC DNA]</scope>
    <source>
        <strain evidence="7 8">ICMP3963</strain>
    </source>
</reference>
<keyword evidence="7" id="KW-0482">Metalloprotease</keyword>
<evidence type="ECO:0000256" key="5">
    <source>
        <dbReference type="SAM" id="MobiDB-lite"/>
    </source>
</evidence>
<feature type="region of interest" description="Disordered" evidence="5">
    <location>
        <begin position="1"/>
        <end position="20"/>
    </location>
</feature>
<dbReference type="GO" id="GO:0008270">
    <property type="term" value="F:zinc ion binding"/>
    <property type="evidence" value="ECO:0007669"/>
    <property type="project" value="InterPro"/>
</dbReference>
<keyword evidence="1 7" id="KW-0645">Protease</keyword>
<evidence type="ECO:0000313" key="7">
    <source>
        <dbReference type="EMBL" id="KPZ09152.1"/>
    </source>
</evidence>
<dbReference type="Gene3D" id="3.40.390.10">
    <property type="entry name" value="Collagenase (Catalytic Domain)"/>
    <property type="match status" value="1"/>
</dbReference>
<dbReference type="Proteomes" id="UP000050317">
    <property type="component" value="Unassembled WGS sequence"/>
</dbReference>
<dbReference type="GO" id="GO:0004222">
    <property type="term" value="F:metalloendopeptidase activity"/>
    <property type="evidence" value="ECO:0007669"/>
    <property type="project" value="InterPro"/>
</dbReference>
<dbReference type="Pfam" id="PF00413">
    <property type="entry name" value="Peptidase_M10"/>
    <property type="match status" value="1"/>
</dbReference>
<organism evidence="7 8">
    <name type="scientific">Pseudomonas syringae pv. viburni</name>
    <dbReference type="NCBI Taxonomy" id="251703"/>
    <lineage>
        <taxon>Bacteria</taxon>
        <taxon>Pseudomonadati</taxon>
        <taxon>Pseudomonadota</taxon>
        <taxon>Gammaproteobacteria</taxon>
        <taxon>Pseudomonadales</taxon>
        <taxon>Pseudomonadaceae</taxon>
        <taxon>Pseudomonas</taxon>
    </lineage>
</organism>
<keyword evidence="4" id="KW-0862">Zinc</keyword>
<keyword evidence="2" id="KW-0479">Metal-binding</keyword>
<comment type="caution">
    <text evidence="7">The sequence shown here is derived from an EMBL/GenBank/DDBJ whole genome shotgun (WGS) entry which is preliminary data.</text>
</comment>
<dbReference type="GO" id="GO:0006508">
    <property type="term" value="P:proteolysis"/>
    <property type="evidence" value="ECO:0007669"/>
    <property type="project" value="UniProtKB-KW"/>
</dbReference>
<proteinExistence type="predicted"/>
<gene>
    <name evidence="7" type="ORF">ALO40_100270</name>
</gene>
<evidence type="ECO:0000256" key="1">
    <source>
        <dbReference type="ARBA" id="ARBA00022670"/>
    </source>
</evidence>
<sequence>MLAKQRAHYHERTPMPASSSQTVKLPFSCSMRDAADYHASYEIAIQENPANATITPTYESETGYDIEGSERQPRILVSFTKYWARGRTLKIFFQKNPPAAMTDPIVEAAKKWLPHVNLKFEFVTDGASDIRIGFNTNLNWSELGTDALLVPQDQATMEFNFNELYAPDLTAKPELARIVLHEFGHALGAVHEHQHPQANIPWNEPLLRTLLLQAGYSDGLISRNFLDRYEAADFHYSAYDRDSVMHFDIPNGLTLGDFEIINVGKTLSPKDIEVMSSIYPDRTNSKFETP</sequence>
<protein>
    <submittedName>
        <fullName evidence="7">Zinc-dependent metalloprotease</fullName>
    </submittedName>
</protein>
<name>A0A0Q0DND0_9PSED</name>
<dbReference type="SUPFAM" id="SSF55486">
    <property type="entry name" value="Metalloproteases ('zincins'), catalytic domain"/>
    <property type="match status" value="1"/>
</dbReference>
<feature type="domain" description="Peptidase M10 metallopeptidase" evidence="6">
    <location>
        <begin position="98"/>
        <end position="195"/>
    </location>
</feature>
<dbReference type="AlphaFoldDB" id="A0A0Q0DND0"/>
<dbReference type="GO" id="GO:0031012">
    <property type="term" value="C:extracellular matrix"/>
    <property type="evidence" value="ECO:0007669"/>
    <property type="project" value="InterPro"/>
</dbReference>
<evidence type="ECO:0000259" key="6">
    <source>
        <dbReference type="Pfam" id="PF00413"/>
    </source>
</evidence>
<evidence type="ECO:0000256" key="2">
    <source>
        <dbReference type="ARBA" id="ARBA00022723"/>
    </source>
</evidence>
<accession>A0A0Q0DND0</accession>
<keyword evidence="3" id="KW-0378">Hydrolase</keyword>